<comment type="caution">
    <text evidence="8">The sequence shown here is derived from an EMBL/GenBank/DDBJ whole genome shotgun (WGS) entry which is preliminary data.</text>
</comment>
<gene>
    <name evidence="8" type="ORF">BM536_010750</name>
</gene>
<evidence type="ECO:0000313" key="9">
    <source>
        <dbReference type="Proteomes" id="UP000184286"/>
    </source>
</evidence>
<organism evidence="8 9">
    <name type="scientific">Streptomyces phaeoluteigriseus</name>
    <dbReference type="NCBI Taxonomy" id="114686"/>
    <lineage>
        <taxon>Bacteria</taxon>
        <taxon>Bacillati</taxon>
        <taxon>Actinomycetota</taxon>
        <taxon>Actinomycetes</taxon>
        <taxon>Kitasatosporales</taxon>
        <taxon>Streptomycetaceae</taxon>
        <taxon>Streptomyces</taxon>
        <taxon>Streptomyces aurantiacus group</taxon>
    </lineage>
</organism>
<feature type="transmembrane region" description="Helical" evidence="6">
    <location>
        <begin position="145"/>
        <end position="169"/>
    </location>
</feature>
<keyword evidence="6" id="KW-1003">Cell membrane</keyword>
<feature type="transmembrane region" description="Helical" evidence="6">
    <location>
        <begin position="28"/>
        <end position="46"/>
    </location>
</feature>
<evidence type="ECO:0000256" key="6">
    <source>
        <dbReference type="RuleBase" id="RU361157"/>
    </source>
</evidence>
<evidence type="ECO:0000259" key="7">
    <source>
        <dbReference type="PROSITE" id="PS51012"/>
    </source>
</evidence>
<feature type="transmembrane region" description="Helical" evidence="6">
    <location>
        <begin position="119"/>
        <end position="139"/>
    </location>
</feature>
<dbReference type="PIRSF" id="PIRSF006648">
    <property type="entry name" value="DrrB"/>
    <property type="match status" value="1"/>
</dbReference>
<evidence type="ECO:0000256" key="1">
    <source>
        <dbReference type="ARBA" id="ARBA00004141"/>
    </source>
</evidence>
<evidence type="ECO:0000313" key="8">
    <source>
        <dbReference type="EMBL" id="OQD56632.1"/>
    </source>
</evidence>
<keyword evidence="6" id="KW-0813">Transport</keyword>
<dbReference type="AlphaFoldDB" id="A0A1V6MW82"/>
<protein>
    <recommendedName>
        <fullName evidence="6">Transport permease protein</fullName>
    </recommendedName>
</protein>
<dbReference type="GO" id="GO:0140359">
    <property type="term" value="F:ABC-type transporter activity"/>
    <property type="evidence" value="ECO:0007669"/>
    <property type="project" value="InterPro"/>
</dbReference>
<evidence type="ECO:0000256" key="3">
    <source>
        <dbReference type="ARBA" id="ARBA00022989"/>
    </source>
</evidence>
<feature type="transmembrane region" description="Helical" evidence="6">
    <location>
        <begin position="181"/>
        <end position="198"/>
    </location>
</feature>
<dbReference type="InterPro" id="IPR000412">
    <property type="entry name" value="ABC_2_transport"/>
</dbReference>
<dbReference type="InterPro" id="IPR051784">
    <property type="entry name" value="Nod_factor_ABC_transporter"/>
</dbReference>
<evidence type="ECO:0000256" key="4">
    <source>
        <dbReference type="ARBA" id="ARBA00023136"/>
    </source>
</evidence>
<dbReference type="RefSeq" id="WP_073492812.1">
    <property type="nucleotide sequence ID" value="NZ_MPOH02000009.1"/>
</dbReference>
<dbReference type="PRINTS" id="PR00164">
    <property type="entry name" value="ABC2TRNSPORT"/>
</dbReference>
<feature type="domain" description="ABC transmembrane type-2" evidence="7">
    <location>
        <begin position="30"/>
        <end position="258"/>
    </location>
</feature>
<dbReference type="Proteomes" id="UP000184286">
    <property type="component" value="Unassembled WGS sequence"/>
</dbReference>
<dbReference type="Pfam" id="PF01061">
    <property type="entry name" value="ABC2_membrane"/>
    <property type="match status" value="1"/>
</dbReference>
<comment type="subcellular location">
    <subcellularLocation>
        <location evidence="6">Cell membrane</location>
        <topology evidence="6">Multi-pass membrane protein</topology>
    </subcellularLocation>
    <subcellularLocation>
        <location evidence="1">Membrane</location>
        <topology evidence="1">Multi-pass membrane protein</topology>
    </subcellularLocation>
</comment>
<dbReference type="PANTHER" id="PTHR43229:SF2">
    <property type="entry name" value="NODULATION PROTEIN J"/>
    <property type="match status" value="1"/>
</dbReference>
<dbReference type="STRING" id="114686.BM536_010750"/>
<dbReference type="GO" id="GO:0043190">
    <property type="term" value="C:ATP-binding cassette (ABC) transporter complex"/>
    <property type="evidence" value="ECO:0007669"/>
    <property type="project" value="InterPro"/>
</dbReference>
<reference evidence="8 9" key="2">
    <citation type="submission" date="2017-02" db="EMBL/GenBank/DDBJ databases">
        <title>Draft genome sequence of Streptomyces phaeoluteigriseus type strain DSM41896.</title>
        <authorList>
            <person name="Salih T.S."/>
            <person name="Algora Gallardo L."/>
            <person name="Melo Santos T."/>
            <person name="Filgueira Martinez S."/>
            <person name="Herron P.R."/>
        </authorList>
    </citation>
    <scope>NUCLEOTIDE SEQUENCE [LARGE SCALE GENOMIC DNA]</scope>
    <source>
        <strain evidence="8 9">DSM 41896</strain>
    </source>
</reference>
<dbReference type="PROSITE" id="PS51012">
    <property type="entry name" value="ABC_TM2"/>
    <property type="match status" value="1"/>
</dbReference>
<keyword evidence="3 6" id="KW-1133">Transmembrane helix</keyword>
<comment type="similarity">
    <text evidence="6">Belongs to the ABC-2 integral membrane protein family.</text>
</comment>
<sequence>MPTFATAGAKLHRSGTFVLRGLLLNRRAWPNFLSTLLEPVILLLALGMGMGRLIGEVTVHGQIMSYEQFVAPAMLATAAVSGVVNETTYSFYAKLTQRLYEGYLATPLTIGELAAGETAWALLCGGVYSSAFLVSMAALGLAPSWWVLLALPGAALISLAFAAVSMAATTFMRRWEDFEQVSIWMLVMTMCSGTVFPLETYPGWGQAIVRLTPLYQGVELLRDLSVGRLTSGTAGHVCYLLAMSVAGFVLARRRLNRLLAN</sequence>
<accession>A0A1V6MW82</accession>
<dbReference type="PANTHER" id="PTHR43229">
    <property type="entry name" value="NODULATION PROTEIN J"/>
    <property type="match status" value="1"/>
</dbReference>
<dbReference type="OrthoDB" id="9778589at2"/>
<keyword evidence="5" id="KW-0046">Antibiotic resistance</keyword>
<reference evidence="9" key="1">
    <citation type="submission" date="2016-11" db="EMBL/GenBank/DDBJ databases">
        <authorList>
            <person name="Schniete J.K."/>
            <person name="Salih T."/>
            <person name="Algora Gallardo L."/>
            <person name="Martinez Fernandez S."/>
            <person name="Herron P.R."/>
        </authorList>
    </citation>
    <scope>NUCLEOTIDE SEQUENCE [LARGE SCALE GENOMIC DNA]</scope>
    <source>
        <strain evidence="9">DSM 41896</strain>
    </source>
</reference>
<evidence type="ECO:0000256" key="2">
    <source>
        <dbReference type="ARBA" id="ARBA00022692"/>
    </source>
</evidence>
<comment type="caution">
    <text evidence="6">Lacks conserved residue(s) required for the propagation of feature annotation.</text>
</comment>
<dbReference type="EMBL" id="MPOH02000009">
    <property type="protein sequence ID" value="OQD56632.1"/>
    <property type="molecule type" value="Genomic_DNA"/>
</dbReference>
<keyword evidence="2 6" id="KW-0812">Transmembrane</keyword>
<dbReference type="GO" id="GO:0046677">
    <property type="term" value="P:response to antibiotic"/>
    <property type="evidence" value="ECO:0007669"/>
    <property type="project" value="UniProtKB-KW"/>
</dbReference>
<name>A0A1V6MW82_9ACTN</name>
<dbReference type="InterPro" id="IPR047817">
    <property type="entry name" value="ABC2_TM_bact-type"/>
</dbReference>
<keyword evidence="4 6" id="KW-0472">Membrane</keyword>
<evidence type="ECO:0000256" key="5">
    <source>
        <dbReference type="ARBA" id="ARBA00023251"/>
    </source>
</evidence>
<feature type="transmembrane region" description="Helical" evidence="6">
    <location>
        <begin position="233"/>
        <end position="251"/>
    </location>
</feature>
<dbReference type="InterPro" id="IPR013525">
    <property type="entry name" value="ABC2_TM"/>
</dbReference>
<proteinExistence type="inferred from homology"/>